<dbReference type="Proteomes" id="UP000219374">
    <property type="component" value="Unassembled WGS sequence"/>
</dbReference>
<evidence type="ECO:0000313" key="1">
    <source>
        <dbReference type="EMBL" id="SOD54020.1"/>
    </source>
</evidence>
<dbReference type="OrthoDB" id="5995845at2"/>
<dbReference type="AlphaFoldDB" id="A0A286D5U4"/>
<dbReference type="EMBL" id="OCND01000003">
    <property type="protein sequence ID" value="SOD54020.1"/>
    <property type="molecule type" value="Genomic_DNA"/>
</dbReference>
<protein>
    <submittedName>
        <fullName evidence="1">Uncharacterized protein</fullName>
    </submittedName>
</protein>
<sequence length="217" mass="23959">MSGRRIVPLDGVGTGAGGRAFLYVFPCAYEDFAKLGMSTDPLARLHAFSSRYYEFFDLQRGWLVEAESVGEARQWETRWKRQLRDHAAPAPLLVPARAAGHTEWLRGAQPALEAARAQFAAQGFVVHAPLSAWVRQRLAERRERLDAGEQAAVARFGPIDAWGWPAPGTPLAALRDALDAYAELDIALEGAISPALRDWHLRSGLSVRLMQSVCTPR</sequence>
<keyword evidence="2" id="KW-1185">Reference proteome</keyword>
<gene>
    <name evidence="1" type="ORF">SAMN06296416_10347</name>
</gene>
<name>A0A286D5U4_9GAMM</name>
<dbReference type="RefSeq" id="WP_097121380.1">
    <property type="nucleotide sequence ID" value="NZ_OCND01000003.1"/>
</dbReference>
<accession>A0A286D5U4</accession>
<evidence type="ECO:0000313" key="2">
    <source>
        <dbReference type="Proteomes" id="UP000219374"/>
    </source>
</evidence>
<reference evidence="1 2" key="1">
    <citation type="submission" date="2017-09" db="EMBL/GenBank/DDBJ databases">
        <authorList>
            <person name="Ehlers B."/>
            <person name="Leendertz F.H."/>
        </authorList>
    </citation>
    <scope>NUCLEOTIDE SEQUENCE [LARGE SCALE GENOMIC DNA]</scope>
    <source>
        <strain evidence="1 2">CGMCC 1.10978</strain>
    </source>
</reference>
<proteinExistence type="predicted"/>
<organism evidence="1 2">
    <name type="scientific">Pseudoxanthomonas wuyuanensis</name>
    <dbReference type="NCBI Taxonomy" id="1073196"/>
    <lineage>
        <taxon>Bacteria</taxon>
        <taxon>Pseudomonadati</taxon>
        <taxon>Pseudomonadota</taxon>
        <taxon>Gammaproteobacteria</taxon>
        <taxon>Lysobacterales</taxon>
        <taxon>Lysobacteraceae</taxon>
        <taxon>Pseudoxanthomonas</taxon>
    </lineage>
</organism>